<evidence type="ECO:0000313" key="3">
    <source>
        <dbReference type="EMBL" id="MCA6064643.1"/>
    </source>
</evidence>
<sequence>MNKTLLSVAVIQAAVASSAQAMQVLDDSDMASVSGQSGITIEVTTNDANGEMLTTGEIRYTEEDKDGQGADNLTIDGMSLRTITTDADGVMTGVDTIRTTIDVDDQGNVHIRQSDIDTLELEFGEIALSGRSLFGGVRLSVWKFIGDSYLETVLLNDPAGSKIGFVTAMEEGSGLTYQFDEDGLTFSTDIVFLPKIGETTFRSEVFLTGDTDELKLEIGETSGSLEIRNISLLNDKGENIFGANNFGDLGYGDITVNTGYFTIAANQDPDVDGIAGRINSDLTVGNVFYRTGDQRLNLNNVNLNTNGEIDYTLDFIDTGFTTGIDTRISNVSDLDLTIGAITLSSGDGSNESLSMGSYAIENLNLNGDSIDMQMYTLPGVGAQGLQMDLTMAGTTSFDLTIKDDPAENAGDPDPQLTASVVLNNVSVSQTIDQTEKGLHVGVLNQSMDVNINQIRMGDGLIQQGQTGRLVMNNVSLQPGSYFRVEPLQ</sequence>
<feature type="signal peptide" evidence="1">
    <location>
        <begin position="1"/>
        <end position="21"/>
    </location>
</feature>
<dbReference type="Proteomes" id="UP000714380">
    <property type="component" value="Unassembled WGS sequence"/>
</dbReference>
<dbReference type="EMBL" id="JAEDAH010000088">
    <property type="protein sequence ID" value="MCA6064643.1"/>
    <property type="molecule type" value="Genomic_DNA"/>
</dbReference>
<evidence type="ECO:0000313" key="4">
    <source>
        <dbReference type="Proteomes" id="UP000714380"/>
    </source>
</evidence>
<dbReference type="RefSeq" id="WP_225675812.1">
    <property type="nucleotide sequence ID" value="NZ_JAEDAH010000088.1"/>
</dbReference>
<gene>
    <name evidence="3" type="ORF">I9W95_13595</name>
</gene>
<comment type="caution">
    <text evidence="3">The sequence shown here is derived from an EMBL/GenBank/DDBJ whole genome shotgun (WGS) entry which is preliminary data.</text>
</comment>
<name>A0ABS7ZU27_9GAMM</name>
<reference evidence="3 4" key="1">
    <citation type="submission" date="2020-12" db="EMBL/GenBank/DDBJ databases">
        <title>Novel Thalassolituus-related marine hydrocarbonoclastic bacteria mediated algae-derived hydrocarbons mineralization in twilight zone of the northern South China Sea.</title>
        <authorList>
            <person name="Dong C."/>
        </authorList>
    </citation>
    <scope>NUCLEOTIDE SEQUENCE [LARGE SCALE GENOMIC DNA]</scope>
    <source>
        <strain evidence="3 4">IMCC1826</strain>
    </source>
</reference>
<feature type="chain" id="PRO_5045247173" description="DUF6160 domain-containing protein" evidence="1">
    <location>
        <begin position="22"/>
        <end position="488"/>
    </location>
</feature>
<evidence type="ECO:0000259" key="2">
    <source>
        <dbReference type="Pfam" id="PF19657"/>
    </source>
</evidence>
<proteinExistence type="predicted"/>
<accession>A0ABS7ZU27</accession>
<organism evidence="3 4">
    <name type="scientific">Thalassolituus marinus</name>
    <dbReference type="NCBI Taxonomy" id="671053"/>
    <lineage>
        <taxon>Bacteria</taxon>
        <taxon>Pseudomonadati</taxon>
        <taxon>Pseudomonadota</taxon>
        <taxon>Gammaproteobacteria</taxon>
        <taxon>Oceanospirillales</taxon>
        <taxon>Oceanospirillaceae</taxon>
        <taxon>Thalassolituus</taxon>
    </lineage>
</organism>
<dbReference type="Pfam" id="PF19657">
    <property type="entry name" value="DUF6160"/>
    <property type="match status" value="1"/>
</dbReference>
<keyword evidence="4" id="KW-1185">Reference proteome</keyword>
<keyword evidence="1" id="KW-0732">Signal</keyword>
<feature type="domain" description="DUF6160" evidence="2">
    <location>
        <begin position="6"/>
        <end position="104"/>
    </location>
</feature>
<protein>
    <recommendedName>
        <fullName evidence="2">DUF6160 domain-containing protein</fullName>
    </recommendedName>
</protein>
<evidence type="ECO:0000256" key="1">
    <source>
        <dbReference type="SAM" id="SignalP"/>
    </source>
</evidence>
<dbReference type="InterPro" id="IPR046158">
    <property type="entry name" value="DUF6160"/>
</dbReference>